<proteinExistence type="predicted"/>
<sequence length="54" mass="5594">MGIDIRKVAETGITPICHGGIISKEGGQIGAGAARFPIEHYLAAARAFAEDIAE</sequence>
<gene>
    <name evidence="1" type="ORF">SDC9_189178</name>
</gene>
<dbReference type="EMBL" id="VSSQ01098797">
    <property type="protein sequence ID" value="MPN41624.1"/>
    <property type="molecule type" value="Genomic_DNA"/>
</dbReference>
<organism evidence="1">
    <name type="scientific">bioreactor metagenome</name>
    <dbReference type="NCBI Taxonomy" id="1076179"/>
    <lineage>
        <taxon>unclassified sequences</taxon>
        <taxon>metagenomes</taxon>
        <taxon>ecological metagenomes</taxon>
    </lineage>
</organism>
<name>A0A645HZP5_9ZZZZ</name>
<dbReference type="Gene3D" id="3.90.1700.10">
    <property type="entry name" value="v583 domain like"/>
    <property type="match status" value="1"/>
</dbReference>
<dbReference type="AlphaFoldDB" id="A0A645HZP5"/>
<evidence type="ECO:0000313" key="1">
    <source>
        <dbReference type="EMBL" id="MPN41624.1"/>
    </source>
</evidence>
<comment type="caution">
    <text evidence="1">The sequence shown here is derived from an EMBL/GenBank/DDBJ whole genome shotgun (WGS) entry which is preliminary data.</text>
</comment>
<protein>
    <submittedName>
        <fullName evidence="1">Uncharacterized protein</fullName>
    </submittedName>
</protein>
<accession>A0A645HZP5</accession>
<reference evidence="1" key="1">
    <citation type="submission" date="2019-08" db="EMBL/GenBank/DDBJ databases">
        <authorList>
            <person name="Kucharzyk K."/>
            <person name="Murdoch R.W."/>
            <person name="Higgins S."/>
            <person name="Loffler F."/>
        </authorList>
    </citation>
    <scope>NUCLEOTIDE SEQUENCE</scope>
</reference>